<dbReference type="FunFam" id="1.10.246.130:FF:000001">
    <property type="entry name" value="Gamma-glutamyltransferase 5 isoform 1"/>
    <property type="match status" value="1"/>
</dbReference>
<proteinExistence type="predicted"/>
<feature type="binding site" evidence="2">
    <location>
        <begin position="406"/>
        <end position="408"/>
    </location>
    <ligand>
        <name>L-glutamate</name>
        <dbReference type="ChEBI" id="CHEBI:29985"/>
    </ligand>
</feature>
<evidence type="ECO:0000256" key="2">
    <source>
        <dbReference type="PIRSR" id="PIRSR600101-2"/>
    </source>
</evidence>
<feature type="binding site" evidence="2">
    <location>
        <position position="481"/>
    </location>
    <ligand>
        <name>L-glutamate</name>
        <dbReference type="ChEBI" id="CHEBI:29985"/>
    </ligand>
</feature>
<comment type="catalytic activity">
    <reaction evidence="3">
        <text>an S-substituted glutathione + H2O = an S-substituted L-cysteinylglycine + L-glutamate</text>
        <dbReference type="Rhea" id="RHEA:59468"/>
        <dbReference type="ChEBI" id="CHEBI:15377"/>
        <dbReference type="ChEBI" id="CHEBI:29985"/>
        <dbReference type="ChEBI" id="CHEBI:90779"/>
        <dbReference type="ChEBI" id="CHEBI:143103"/>
        <dbReference type="EC" id="3.4.19.13"/>
    </reaction>
</comment>
<comment type="pathway">
    <text evidence="3">Mycotoxin biosynthesis.</text>
</comment>
<feature type="active site" description="Nucleophile" evidence="1">
    <location>
        <position position="388"/>
    </location>
</feature>
<dbReference type="SUPFAM" id="SSF56235">
    <property type="entry name" value="N-terminal nucleophile aminohydrolases (Ntn hydrolases)"/>
    <property type="match status" value="1"/>
</dbReference>
<organism evidence="5 6">
    <name type="scientific">Penicillium brevicompactum</name>
    <dbReference type="NCBI Taxonomy" id="5074"/>
    <lineage>
        <taxon>Eukaryota</taxon>
        <taxon>Fungi</taxon>
        <taxon>Dikarya</taxon>
        <taxon>Ascomycota</taxon>
        <taxon>Pezizomycotina</taxon>
        <taxon>Eurotiomycetes</taxon>
        <taxon>Eurotiomycetidae</taxon>
        <taxon>Eurotiales</taxon>
        <taxon>Aspergillaceae</taxon>
        <taxon>Penicillium</taxon>
    </lineage>
</organism>
<feature type="chain" id="PRO_5040912931" description="Glutathione hydrolase" evidence="4">
    <location>
        <begin position="23"/>
        <end position="577"/>
    </location>
</feature>
<feature type="binding site" evidence="2">
    <location>
        <begin position="458"/>
        <end position="459"/>
    </location>
    <ligand>
        <name>L-glutamate</name>
        <dbReference type="ChEBI" id="CHEBI:29985"/>
    </ligand>
</feature>
<dbReference type="InterPro" id="IPR043137">
    <property type="entry name" value="GGT_ssub_C"/>
</dbReference>
<dbReference type="Gene3D" id="3.60.20.40">
    <property type="match status" value="1"/>
</dbReference>
<dbReference type="InterPro" id="IPR043138">
    <property type="entry name" value="GGT_lsub"/>
</dbReference>
<gene>
    <name evidence="5" type="ORF">N7452_007053</name>
</gene>
<dbReference type="Gene3D" id="1.10.246.130">
    <property type="match status" value="1"/>
</dbReference>
<dbReference type="EC" id="2.3.2.2" evidence="3"/>
<evidence type="ECO:0000256" key="1">
    <source>
        <dbReference type="PIRSR" id="PIRSR600101-1"/>
    </source>
</evidence>
<evidence type="ECO:0000313" key="5">
    <source>
        <dbReference type="EMBL" id="KAJ5334650.1"/>
    </source>
</evidence>
<feature type="signal peptide" evidence="4">
    <location>
        <begin position="1"/>
        <end position="22"/>
    </location>
</feature>
<dbReference type="EMBL" id="JAPZBQ010000004">
    <property type="protein sequence ID" value="KAJ5334650.1"/>
    <property type="molecule type" value="Genomic_DNA"/>
</dbReference>
<reference evidence="5" key="1">
    <citation type="submission" date="2022-12" db="EMBL/GenBank/DDBJ databases">
        <authorList>
            <person name="Petersen C."/>
        </authorList>
    </citation>
    <scope>NUCLEOTIDE SEQUENCE</scope>
    <source>
        <strain evidence="5">IBT 35673</strain>
    </source>
</reference>
<comment type="function">
    <text evidence="3">Gamma-glutamyltransferase.</text>
</comment>
<reference evidence="5" key="2">
    <citation type="journal article" date="2023" name="IMA Fungus">
        <title>Comparative genomic study of the Penicillium genus elucidates a diverse pangenome and 15 lateral gene transfer events.</title>
        <authorList>
            <person name="Petersen C."/>
            <person name="Sorensen T."/>
            <person name="Nielsen M.R."/>
            <person name="Sondergaard T.E."/>
            <person name="Sorensen J.L."/>
            <person name="Fitzpatrick D.A."/>
            <person name="Frisvad J.C."/>
            <person name="Nielsen K.L."/>
        </authorList>
    </citation>
    <scope>NUCLEOTIDE SEQUENCE</scope>
    <source>
        <strain evidence="5">IBT 35673</strain>
    </source>
</reference>
<keyword evidence="4" id="KW-0732">Signal</keyword>
<comment type="caution">
    <text evidence="5">The sequence shown here is derived from an EMBL/GenBank/DDBJ whole genome shotgun (WGS) entry which is preliminary data.</text>
</comment>
<sequence>MMGLNILRSILACFAIYQIASGSSLNYTFEQNVTSHTGYKGAVSSESEVCSHAGTAMMLQGGNAADSIVATALCVGVVGLYNSGIHGGGFALIRLPNNTYSMIDFREQAPGSASENMFVHNPWGSMIGANASAVPGQLRGLDHILRKYGTKDWPTVTAPAIEVAKKGFLFGHDIQFLIDWTKENMKPTDNVTNFWFDDEAWKPDFAPKGIPLHQNDTIKRLRYARTLQKIAETNTTDFYEGDIAKSMVKTIKDAGGNLTMKDLKDYSIVERKPRQIEYRGYNVTSTVAPSSGTVVLNILGVLNHYDDFFKNSTHLSTHRMVEAMKFGYAYRNSFGDPKFTPNITTLESTMLSAKRTKLIRDNISDNSAHCNVSVYNPDHKYTPQSVGTSHMVSADKSGLTISLTTTVNLPFGSQIMDPRTGIVMNSQMDDFSTPNTTNEKGFIANPNNFIAPRKRPLSSIAPVIVTRPDGTVAYVTGAAGGSHIPSAVLQSVIYALDQNLSPKDALAGPRLHNQLSPNFVEAPHAYNNETVYYLQQKEHSVERLDIQSWAQAISRAQDGKFTAASEPFQEQSDAFAI</sequence>
<dbReference type="GO" id="GO:0006751">
    <property type="term" value="P:glutathione catabolic process"/>
    <property type="evidence" value="ECO:0007669"/>
    <property type="project" value="UniProtKB-UniRule"/>
</dbReference>
<keyword evidence="3" id="KW-0808">Transferase</keyword>
<dbReference type="InterPro" id="IPR029055">
    <property type="entry name" value="Ntn_hydrolases_N"/>
</dbReference>
<evidence type="ECO:0000256" key="3">
    <source>
        <dbReference type="RuleBase" id="RU368068"/>
    </source>
</evidence>
<evidence type="ECO:0000313" key="6">
    <source>
        <dbReference type="Proteomes" id="UP001147695"/>
    </source>
</evidence>
<dbReference type="GO" id="GO:0103068">
    <property type="term" value="F:leukotriene C4 gamma-glutamyl transferase activity"/>
    <property type="evidence" value="ECO:0007669"/>
    <property type="project" value="UniProtKB-EC"/>
</dbReference>
<dbReference type="EC" id="3.4.19.13" evidence="3"/>
<feature type="binding site" evidence="2">
    <location>
        <position position="106"/>
    </location>
    <ligand>
        <name>L-glutamate</name>
        <dbReference type="ChEBI" id="CHEBI:29985"/>
    </ligand>
</feature>
<dbReference type="PANTHER" id="PTHR11686:SF62">
    <property type="entry name" value="GLUTATHIONE HYDROLASE"/>
    <property type="match status" value="1"/>
</dbReference>
<keyword evidence="3" id="KW-0378">Hydrolase</keyword>
<keyword evidence="3" id="KW-0012">Acyltransferase</keyword>
<dbReference type="Pfam" id="PF01019">
    <property type="entry name" value="G_glu_transpept"/>
    <property type="match status" value="1"/>
</dbReference>
<dbReference type="InterPro" id="IPR000101">
    <property type="entry name" value="GGT_peptidase"/>
</dbReference>
<dbReference type="GO" id="GO:0036374">
    <property type="term" value="F:glutathione hydrolase activity"/>
    <property type="evidence" value="ECO:0007669"/>
    <property type="project" value="UniProtKB-UniRule"/>
</dbReference>
<comment type="catalytic activity">
    <reaction evidence="3">
        <text>an N-terminal (5-L-glutamyl)-[peptide] + an alpha-amino acid = 5-L-glutamyl amino acid + an N-terminal L-alpha-aminoacyl-[peptide]</text>
        <dbReference type="Rhea" id="RHEA:23904"/>
        <dbReference type="Rhea" id="RHEA-COMP:9780"/>
        <dbReference type="Rhea" id="RHEA-COMP:9795"/>
        <dbReference type="ChEBI" id="CHEBI:77644"/>
        <dbReference type="ChEBI" id="CHEBI:78597"/>
        <dbReference type="ChEBI" id="CHEBI:78599"/>
        <dbReference type="ChEBI" id="CHEBI:78608"/>
        <dbReference type="EC" id="2.3.2.2"/>
    </reaction>
</comment>
<dbReference type="Proteomes" id="UP001147695">
    <property type="component" value="Unassembled WGS sequence"/>
</dbReference>
<dbReference type="GO" id="GO:0005886">
    <property type="term" value="C:plasma membrane"/>
    <property type="evidence" value="ECO:0007669"/>
    <property type="project" value="TreeGrafter"/>
</dbReference>
<dbReference type="AlphaFoldDB" id="A0A9W9QK18"/>
<dbReference type="PRINTS" id="PR01210">
    <property type="entry name" value="GGTRANSPTASE"/>
</dbReference>
<evidence type="ECO:0000256" key="4">
    <source>
        <dbReference type="SAM" id="SignalP"/>
    </source>
</evidence>
<protein>
    <recommendedName>
        <fullName evidence="3">Glutathione hydrolase</fullName>
        <ecNumber evidence="3">2.3.2.2</ecNumber>
        <ecNumber evidence="3">3.4.19.13</ecNumber>
    </recommendedName>
    <alternativeName>
        <fullName evidence="3">Gamma-glutamyltransferase</fullName>
    </alternativeName>
</protein>
<comment type="catalytic activity">
    <reaction evidence="3">
        <text>glutathione + H2O = L-cysteinylglycine + L-glutamate</text>
        <dbReference type="Rhea" id="RHEA:28807"/>
        <dbReference type="ChEBI" id="CHEBI:15377"/>
        <dbReference type="ChEBI" id="CHEBI:29985"/>
        <dbReference type="ChEBI" id="CHEBI:57925"/>
        <dbReference type="ChEBI" id="CHEBI:61694"/>
        <dbReference type="EC" id="3.4.19.13"/>
    </reaction>
</comment>
<feature type="binding site" evidence="2">
    <location>
        <position position="430"/>
    </location>
    <ligand>
        <name>L-glutamate</name>
        <dbReference type="ChEBI" id="CHEBI:29985"/>
    </ligand>
</feature>
<name>A0A9W9QK18_PENBR</name>
<dbReference type="PANTHER" id="PTHR11686">
    <property type="entry name" value="GAMMA GLUTAMYL TRANSPEPTIDASE"/>
    <property type="match status" value="1"/>
</dbReference>
<accession>A0A9W9QK18</accession>